<protein>
    <submittedName>
        <fullName evidence="1">Uncharacterized protein</fullName>
    </submittedName>
</protein>
<dbReference type="RefSeq" id="WP_169738155.1">
    <property type="nucleotide sequence ID" value="NZ_FOIL01000003.1"/>
</dbReference>
<sequence length="53" mass="5919">MAGNRDEKLIDFEEELSSFQPSLDVSGVGDAIVKQDLTDMTDILMELMKQAKD</sequence>
<evidence type="ECO:0000313" key="2">
    <source>
        <dbReference type="EMBL" id="SFR79684.1"/>
    </source>
</evidence>
<evidence type="ECO:0000313" key="4">
    <source>
        <dbReference type="Proteomes" id="UP000214760"/>
    </source>
</evidence>
<dbReference type="Proteomes" id="UP000199820">
    <property type="component" value="Unassembled WGS sequence"/>
</dbReference>
<name>A0A1I0B8F0_9FIRM</name>
<evidence type="ECO:0000313" key="3">
    <source>
        <dbReference type="Proteomes" id="UP000199820"/>
    </source>
</evidence>
<accession>A0A1I0B8F0</accession>
<organism evidence="1 3">
    <name type="scientific">[Clostridium] aminophilum</name>
    <dbReference type="NCBI Taxonomy" id="1526"/>
    <lineage>
        <taxon>Bacteria</taxon>
        <taxon>Bacillati</taxon>
        <taxon>Bacillota</taxon>
        <taxon>Clostridia</taxon>
        <taxon>Lachnospirales</taxon>
        <taxon>Lachnospiraceae</taxon>
    </lineage>
</organism>
<dbReference type="STRING" id="1526.SAMN02910262_01657"/>
<reference evidence="3 4" key="1">
    <citation type="submission" date="2016-10" db="EMBL/GenBank/DDBJ databases">
        <authorList>
            <person name="de Groot N.N."/>
        </authorList>
    </citation>
    <scope>NUCLEOTIDE SEQUENCE [LARGE SCALE GENOMIC DNA]</scope>
    <source>
        <strain evidence="2 4">F</strain>
        <strain evidence="1 3">KH1P1</strain>
    </source>
</reference>
<dbReference type="eggNOG" id="ENOG5030H7M">
    <property type="taxonomic scope" value="Bacteria"/>
</dbReference>
<gene>
    <name evidence="2" type="ORF">SAMN02910262_01657</name>
    <name evidence="1" type="ORF">SAMN04487771_1003116</name>
</gene>
<dbReference type="EMBL" id="FOIL01000003">
    <property type="protein sequence ID" value="SET02808.1"/>
    <property type="molecule type" value="Genomic_DNA"/>
</dbReference>
<keyword evidence="3" id="KW-1185">Reference proteome</keyword>
<dbReference type="EMBL" id="FOZC01000008">
    <property type="protein sequence ID" value="SFR79684.1"/>
    <property type="molecule type" value="Genomic_DNA"/>
</dbReference>
<evidence type="ECO:0000313" key="1">
    <source>
        <dbReference type="EMBL" id="SET02808.1"/>
    </source>
</evidence>
<proteinExistence type="predicted"/>
<dbReference type="AlphaFoldDB" id="A0A1I0B8F0"/>
<dbReference type="Proteomes" id="UP000214760">
    <property type="component" value="Unassembled WGS sequence"/>
</dbReference>